<gene>
    <name evidence="1" type="primary">Acey_s0045.g1176</name>
    <name evidence="1" type="ORF">Y032_0045g1176</name>
</gene>
<sequence>MLPKLIDNLGKEHELLQLANRSEVYTDELYAARACKKKKHTLTQEMFSALCPVVLHQSPATNSHKSCG</sequence>
<evidence type="ECO:0000313" key="2">
    <source>
        <dbReference type="Proteomes" id="UP000024635"/>
    </source>
</evidence>
<dbReference type="AlphaFoldDB" id="A0A016UDG2"/>
<evidence type="ECO:0000313" key="1">
    <source>
        <dbReference type="EMBL" id="EYC12951.1"/>
    </source>
</evidence>
<dbReference type="EMBL" id="JARK01001381">
    <property type="protein sequence ID" value="EYC12951.1"/>
    <property type="molecule type" value="Genomic_DNA"/>
</dbReference>
<reference evidence="2" key="1">
    <citation type="journal article" date="2015" name="Nat. Genet.">
        <title>The genome and transcriptome of the zoonotic hookworm Ancylostoma ceylanicum identify infection-specific gene families.</title>
        <authorList>
            <person name="Schwarz E.M."/>
            <person name="Hu Y."/>
            <person name="Antoshechkin I."/>
            <person name="Miller M.M."/>
            <person name="Sternberg P.W."/>
            <person name="Aroian R.V."/>
        </authorList>
    </citation>
    <scope>NUCLEOTIDE SEQUENCE</scope>
    <source>
        <strain evidence="2">HY135</strain>
    </source>
</reference>
<name>A0A016UDG2_9BILA</name>
<protein>
    <submittedName>
        <fullName evidence="1">Uncharacterized protein</fullName>
    </submittedName>
</protein>
<keyword evidence="2" id="KW-1185">Reference proteome</keyword>
<comment type="caution">
    <text evidence="1">The sequence shown here is derived from an EMBL/GenBank/DDBJ whole genome shotgun (WGS) entry which is preliminary data.</text>
</comment>
<accession>A0A016UDG2</accession>
<organism evidence="1 2">
    <name type="scientific">Ancylostoma ceylanicum</name>
    <dbReference type="NCBI Taxonomy" id="53326"/>
    <lineage>
        <taxon>Eukaryota</taxon>
        <taxon>Metazoa</taxon>
        <taxon>Ecdysozoa</taxon>
        <taxon>Nematoda</taxon>
        <taxon>Chromadorea</taxon>
        <taxon>Rhabditida</taxon>
        <taxon>Rhabditina</taxon>
        <taxon>Rhabditomorpha</taxon>
        <taxon>Strongyloidea</taxon>
        <taxon>Ancylostomatidae</taxon>
        <taxon>Ancylostomatinae</taxon>
        <taxon>Ancylostoma</taxon>
    </lineage>
</organism>
<proteinExistence type="predicted"/>
<dbReference type="Proteomes" id="UP000024635">
    <property type="component" value="Unassembled WGS sequence"/>
</dbReference>